<reference evidence="1 2" key="1">
    <citation type="submission" date="2024-09" db="EMBL/GenBank/DDBJ databases">
        <authorList>
            <person name="Sun Q."/>
            <person name="Mori K."/>
        </authorList>
    </citation>
    <scope>NUCLEOTIDE SEQUENCE [LARGE SCALE GENOMIC DNA]</scope>
    <source>
        <strain evidence="1 2">TBRC 2205</strain>
    </source>
</reference>
<sequence>MQGVDLSEAEQRVYGAVTALEARGEVPYPDAIARESGIAEDDIHGPLHLLGEKNLLHREDSPLEGLDFGPRWCAVQPA</sequence>
<evidence type="ECO:0000313" key="1">
    <source>
        <dbReference type="EMBL" id="MFC0568551.1"/>
    </source>
</evidence>
<keyword evidence="2" id="KW-1185">Reference proteome</keyword>
<comment type="caution">
    <text evidence="1">The sequence shown here is derived from an EMBL/GenBank/DDBJ whole genome shotgun (WGS) entry which is preliminary data.</text>
</comment>
<protein>
    <submittedName>
        <fullName evidence="1">Uncharacterized protein</fullName>
    </submittedName>
</protein>
<proteinExistence type="predicted"/>
<accession>A0ABV6P6G9</accession>
<evidence type="ECO:0000313" key="2">
    <source>
        <dbReference type="Proteomes" id="UP001589894"/>
    </source>
</evidence>
<dbReference type="Proteomes" id="UP001589894">
    <property type="component" value="Unassembled WGS sequence"/>
</dbReference>
<gene>
    <name evidence="1" type="ORF">ACFFHU_31015</name>
</gene>
<name>A0ABV6P6G9_9ACTN</name>
<dbReference type="EMBL" id="JBHLUE010000036">
    <property type="protein sequence ID" value="MFC0568551.1"/>
    <property type="molecule type" value="Genomic_DNA"/>
</dbReference>
<organism evidence="1 2">
    <name type="scientific">Plantactinospora siamensis</name>
    <dbReference type="NCBI Taxonomy" id="555372"/>
    <lineage>
        <taxon>Bacteria</taxon>
        <taxon>Bacillati</taxon>
        <taxon>Actinomycetota</taxon>
        <taxon>Actinomycetes</taxon>
        <taxon>Micromonosporales</taxon>
        <taxon>Micromonosporaceae</taxon>
        <taxon>Plantactinospora</taxon>
    </lineage>
</organism>
<dbReference type="RefSeq" id="WP_377344095.1">
    <property type="nucleotide sequence ID" value="NZ_JBHLUE010000036.1"/>
</dbReference>